<dbReference type="PANTHER" id="PTHR10668:SF105">
    <property type="entry name" value="DEHYDROGENASE-RELATED"/>
    <property type="match status" value="1"/>
</dbReference>
<evidence type="ECO:0000256" key="2">
    <source>
        <dbReference type="ARBA" id="ARBA00038825"/>
    </source>
</evidence>
<protein>
    <recommendedName>
        <fullName evidence="3">Pyridine nucleotide-disulfide oxidoreductase domain-containing protein 2</fullName>
    </recommendedName>
</protein>
<dbReference type="Gene3D" id="3.50.50.60">
    <property type="entry name" value="FAD/NAD(P)-binding domain"/>
    <property type="match status" value="2"/>
</dbReference>
<accession>A0A1I6LKI5</accession>
<dbReference type="AlphaFoldDB" id="A0A1I6LKI5"/>
<name>A0A1I6LKI5_9BACT</name>
<dbReference type="EMBL" id="FOZL01000001">
    <property type="protein sequence ID" value="SFS03891.1"/>
    <property type="molecule type" value="Genomic_DNA"/>
</dbReference>
<gene>
    <name evidence="5" type="ORF">SAMN05421771_0827</name>
</gene>
<dbReference type="PANTHER" id="PTHR10668">
    <property type="entry name" value="PHYTOENE DEHYDROGENASE"/>
    <property type="match status" value="1"/>
</dbReference>
<dbReference type="Proteomes" id="UP000199024">
    <property type="component" value="Unassembled WGS sequence"/>
</dbReference>
<dbReference type="PRINTS" id="PR00419">
    <property type="entry name" value="ADXRDTASE"/>
</dbReference>
<dbReference type="InterPro" id="IPR036188">
    <property type="entry name" value="FAD/NAD-bd_sf"/>
</dbReference>
<proteinExistence type="predicted"/>
<evidence type="ECO:0000313" key="5">
    <source>
        <dbReference type="EMBL" id="SFS03891.1"/>
    </source>
</evidence>
<dbReference type="Pfam" id="PF01593">
    <property type="entry name" value="Amino_oxidase"/>
    <property type="match status" value="1"/>
</dbReference>
<feature type="domain" description="Amine oxidase" evidence="4">
    <location>
        <begin position="13"/>
        <end position="256"/>
    </location>
</feature>
<sequence>MATARVIGAGPNGLAAAIVLARAGVRVTVYEAMERVGGACGTEELTLPGFRHDVGAAVFPMGLASPFLRTLPLEQHGVRWVQPAAPLAHPLDDGTAVMLERGVFETADGLGEDGAAYRRMMEPLVSGWSGLVGEILQPLLHVPRHPLALARFGAMGLLPATALAKMSFKGERARALFAGNAAHSVMPLTKASTAAVGLTLHGAAHGEGWPVVEGGSQALVEAMASILRGLGGEIRLGVRVERLGDLEPADRTLCDVTPRQFLRMTDVPVGMRRRLEGWRYGPGAFKIDYALSEPIPWRAKECRRAATVHLGGSFEEIVASEEAAWTGRMDGPPFCLLVQPSLFDPTRAPAGKHTAWVYCHVPNGSGLDWSRQIEAQIERFAPGFRECVLARRTQTTTQMEAWNPNLVGGDVSGGAMSLGQIAFRPTARTYGTGVKGTYLCSASTPPGGGVHGMCGYWAAMRALETL</sequence>
<dbReference type="OrthoDB" id="9814556at2"/>
<keyword evidence="6" id="KW-1185">Reference proteome</keyword>
<dbReference type="STRING" id="474950.SAMN05421771_0827"/>
<dbReference type="GO" id="GO:0016491">
    <property type="term" value="F:oxidoreductase activity"/>
    <property type="evidence" value="ECO:0007669"/>
    <property type="project" value="InterPro"/>
</dbReference>
<evidence type="ECO:0000256" key="1">
    <source>
        <dbReference type="ARBA" id="ARBA00037217"/>
    </source>
</evidence>
<evidence type="ECO:0000256" key="3">
    <source>
        <dbReference type="ARBA" id="ARBA00040298"/>
    </source>
</evidence>
<evidence type="ECO:0000313" key="6">
    <source>
        <dbReference type="Proteomes" id="UP000199024"/>
    </source>
</evidence>
<dbReference type="InterPro" id="IPR002937">
    <property type="entry name" value="Amino_oxidase"/>
</dbReference>
<comment type="function">
    <text evidence="1">Probable oxidoreductase that may play a role as regulator of mitochondrial function.</text>
</comment>
<organism evidence="5 6">
    <name type="scientific">Granulicella pectinivorans</name>
    <dbReference type="NCBI Taxonomy" id="474950"/>
    <lineage>
        <taxon>Bacteria</taxon>
        <taxon>Pseudomonadati</taxon>
        <taxon>Acidobacteriota</taxon>
        <taxon>Terriglobia</taxon>
        <taxon>Terriglobales</taxon>
        <taxon>Acidobacteriaceae</taxon>
        <taxon>Granulicella</taxon>
    </lineage>
</organism>
<comment type="subunit">
    <text evidence="2">Interacts with COX5B; this interaction may contribute to localize PYROXD2 to the inner face of the inner mitochondrial membrane.</text>
</comment>
<evidence type="ECO:0000259" key="4">
    <source>
        <dbReference type="Pfam" id="PF01593"/>
    </source>
</evidence>
<dbReference type="RefSeq" id="WP_089836860.1">
    <property type="nucleotide sequence ID" value="NZ_FOZL01000001.1"/>
</dbReference>
<dbReference type="SUPFAM" id="SSF51905">
    <property type="entry name" value="FAD/NAD(P)-binding domain"/>
    <property type="match status" value="1"/>
</dbReference>
<reference evidence="5 6" key="1">
    <citation type="submission" date="2016-10" db="EMBL/GenBank/DDBJ databases">
        <authorList>
            <person name="de Groot N.N."/>
        </authorList>
    </citation>
    <scope>NUCLEOTIDE SEQUENCE [LARGE SCALE GENOMIC DNA]</scope>
    <source>
        <strain evidence="5 6">DSM 21001</strain>
    </source>
</reference>